<dbReference type="AlphaFoldDB" id="A0A9D4R792"/>
<dbReference type="OrthoDB" id="6158714at2759"/>
<feature type="transmembrane region" description="Helical" evidence="2">
    <location>
        <begin position="12"/>
        <end position="32"/>
    </location>
</feature>
<organism evidence="3 4">
    <name type="scientific">Dreissena polymorpha</name>
    <name type="common">Zebra mussel</name>
    <name type="synonym">Mytilus polymorpha</name>
    <dbReference type="NCBI Taxonomy" id="45954"/>
    <lineage>
        <taxon>Eukaryota</taxon>
        <taxon>Metazoa</taxon>
        <taxon>Spiralia</taxon>
        <taxon>Lophotrochozoa</taxon>
        <taxon>Mollusca</taxon>
        <taxon>Bivalvia</taxon>
        <taxon>Autobranchia</taxon>
        <taxon>Heteroconchia</taxon>
        <taxon>Euheterodonta</taxon>
        <taxon>Imparidentia</taxon>
        <taxon>Neoheterodontei</taxon>
        <taxon>Myida</taxon>
        <taxon>Dreissenoidea</taxon>
        <taxon>Dreissenidae</taxon>
        <taxon>Dreissena</taxon>
    </lineage>
</organism>
<keyword evidence="2" id="KW-0812">Transmembrane</keyword>
<sequence length="243" mass="27007">MALMEGTTGLVLGAMFGAIFVLTCAISAIKAVRDRRRIKERIAARRQQTADTCHVADPVSIEDKQTPSDSRREQRTQSFMPSTSASTSRVHLSESNEAFPFIDMMGEYNPTFVNKSTDDVTNAGTILNRQSNLTGAFKSTLQAAPRRNTVHDARNRSDNDSLVLSNAFHAGKKIARRYSYEIAVCEHSWLPVEMPDTTSNIDRYCRNSVGTAHPVESSDLSFENKAFQGTDRGPCFRTGYKRS</sequence>
<gene>
    <name evidence="3" type="ORF">DPMN_099453</name>
</gene>
<dbReference type="EMBL" id="JAIWYP010000003">
    <property type="protein sequence ID" value="KAH3856858.1"/>
    <property type="molecule type" value="Genomic_DNA"/>
</dbReference>
<protein>
    <submittedName>
        <fullName evidence="3">Uncharacterized protein</fullName>
    </submittedName>
</protein>
<keyword evidence="2" id="KW-1133">Transmembrane helix</keyword>
<evidence type="ECO:0000313" key="3">
    <source>
        <dbReference type="EMBL" id="KAH3856858.1"/>
    </source>
</evidence>
<name>A0A9D4R792_DREPO</name>
<evidence type="ECO:0000256" key="1">
    <source>
        <dbReference type="SAM" id="MobiDB-lite"/>
    </source>
</evidence>
<accession>A0A9D4R792</accession>
<reference evidence="3" key="2">
    <citation type="submission" date="2020-11" db="EMBL/GenBank/DDBJ databases">
        <authorList>
            <person name="McCartney M.A."/>
            <person name="Auch B."/>
            <person name="Kono T."/>
            <person name="Mallez S."/>
            <person name="Becker A."/>
            <person name="Gohl D.M."/>
            <person name="Silverstein K.A.T."/>
            <person name="Koren S."/>
            <person name="Bechman K.B."/>
            <person name="Herman A."/>
            <person name="Abrahante J.E."/>
            <person name="Garbe J."/>
        </authorList>
    </citation>
    <scope>NUCLEOTIDE SEQUENCE</scope>
    <source>
        <strain evidence="3">Duluth1</strain>
        <tissue evidence="3">Whole animal</tissue>
    </source>
</reference>
<feature type="compositionally biased region" description="Basic and acidic residues" evidence="1">
    <location>
        <begin position="62"/>
        <end position="75"/>
    </location>
</feature>
<keyword evidence="4" id="KW-1185">Reference proteome</keyword>
<keyword evidence="2" id="KW-0472">Membrane</keyword>
<reference evidence="3" key="1">
    <citation type="journal article" date="2019" name="bioRxiv">
        <title>The Genome of the Zebra Mussel, Dreissena polymorpha: A Resource for Invasive Species Research.</title>
        <authorList>
            <person name="McCartney M.A."/>
            <person name="Auch B."/>
            <person name="Kono T."/>
            <person name="Mallez S."/>
            <person name="Zhang Y."/>
            <person name="Obille A."/>
            <person name="Becker A."/>
            <person name="Abrahante J.E."/>
            <person name="Garbe J."/>
            <person name="Badalamenti J.P."/>
            <person name="Herman A."/>
            <person name="Mangelson H."/>
            <person name="Liachko I."/>
            <person name="Sullivan S."/>
            <person name="Sone E.D."/>
            <person name="Koren S."/>
            <person name="Silverstein K.A.T."/>
            <person name="Beckman K.B."/>
            <person name="Gohl D.M."/>
        </authorList>
    </citation>
    <scope>NUCLEOTIDE SEQUENCE</scope>
    <source>
        <strain evidence="3">Duluth1</strain>
        <tissue evidence="3">Whole animal</tissue>
    </source>
</reference>
<proteinExistence type="predicted"/>
<dbReference type="Proteomes" id="UP000828390">
    <property type="component" value="Unassembled WGS sequence"/>
</dbReference>
<feature type="compositionally biased region" description="Polar residues" evidence="1">
    <location>
        <begin position="76"/>
        <end position="90"/>
    </location>
</feature>
<comment type="caution">
    <text evidence="3">The sequence shown here is derived from an EMBL/GenBank/DDBJ whole genome shotgun (WGS) entry which is preliminary data.</text>
</comment>
<evidence type="ECO:0000313" key="4">
    <source>
        <dbReference type="Proteomes" id="UP000828390"/>
    </source>
</evidence>
<evidence type="ECO:0000256" key="2">
    <source>
        <dbReference type="SAM" id="Phobius"/>
    </source>
</evidence>
<feature type="region of interest" description="Disordered" evidence="1">
    <location>
        <begin position="62"/>
        <end position="90"/>
    </location>
</feature>